<reference evidence="3 4" key="1">
    <citation type="submission" date="2023-01" db="EMBL/GenBank/DDBJ databases">
        <authorList>
            <person name="Whitehead M."/>
        </authorList>
    </citation>
    <scope>NUCLEOTIDE SEQUENCE [LARGE SCALE GENOMIC DNA]</scope>
</reference>
<dbReference type="Proteomes" id="UP001160148">
    <property type="component" value="Unassembled WGS sequence"/>
</dbReference>
<dbReference type="InterPro" id="IPR051712">
    <property type="entry name" value="ARTD-AVP"/>
</dbReference>
<accession>A0AAV0XLN0</accession>
<gene>
    <name evidence="3" type="ORF">MEUPH1_LOCUS23071</name>
</gene>
<evidence type="ECO:0000256" key="1">
    <source>
        <dbReference type="SAM" id="MobiDB-lite"/>
    </source>
</evidence>
<evidence type="ECO:0000259" key="2">
    <source>
        <dbReference type="Pfam" id="PF00644"/>
    </source>
</evidence>
<protein>
    <recommendedName>
        <fullName evidence="2">PARP catalytic domain-containing protein</fullName>
    </recommendedName>
</protein>
<feature type="compositionally biased region" description="Basic and acidic residues" evidence="1">
    <location>
        <begin position="388"/>
        <end position="400"/>
    </location>
</feature>
<dbReference type="Gene3D" id="3.90.228.10">
    <property type="match status" value="1"/>
</dbReference>
<dbReference type="GO" id="GO:0003950">
    <property type="term" value="F:NAD+ poly-ADP-ribosyltransferase activity"/>
    <property type="evidence" value="ECO:0007669"/>
    <property type="project" value="InterPro"/>
</dbReference>
<feature type="domain" description="PARP catalytic" evidence="2">
    <location>
        <begin position="50"/>
        <end position="170"/>
    </location>
</feature>
<evidence type="ECO:0000313" key="3">
    <source>
        <dbReference type="EMBL" id="CAI6368747.1"/>
    </source>
</evidence>
<dbReference type="GO" id="GO:0005634">
    <property type="term" value="C:nucleus"/>
    <property type="evidence" value="ECO:0007669"/>
    <property type="project" value="TreeGrafter"/>
</dbReference>
<comment type="caution">
    <text evidence="3">The sequence shown here is derived from an EMBL/GenBank/DDBJ whole genome shotgun (WGS) entry which is preliminary data.</text>
</comment>
<feature type="compositionally biased region" description="Acidic residues" evidence="1">
    <location>
        <begin position="318"/>
        <end position="332"/>
    </location>
</feature>
<name>A0AAV0XLN0_9HEMI</name>
<dbReference type="PANTHER" id="PTHR45740:SF2">
    <property type="entry name" value="POLY [ADP-RIBOSE] POLYMERASE"/>
    <property type="match status" value="1"/>
</dbReference>
<dbReference type="Pfam" id="PF00644">
    <property type="entry name" value="PARP"/>
    <property type="match status" value="1"/>
</dbReference>
<dbReference type="AlphaFoldDB" id="A0AAV0XLN0"/>
<dbReference type="InterPro" id="IPR012317">
    <property type="entry name" value="Poly(ADP-ribose)pol_cat_dom"/>
</dbReference>
<feature type="region of interest" description="Disordered" evidence="1">
    <location>
        <begin position="371"/>
        <end position="416"/>
    </location>
</feature>
<feature type="region of interest" description="Disordered" evidence="1">
    <location>
        <begin position="298"/>
        <end position="345"/>
    </location>
</feature>
<dbReference type="SUPFAM" id="SSF56399">
    <property type="entry name" value="ADP-ribosylation"/>
    <property type="match status" value="1"/>
</dbReference>
<organism evidence="3 4">
    <name type="scientific">Macrosiphum euphorbiae</name>
    <name type="common">potato aphid</name>
    <dbReference type="NCBI Taxonomy" id="13131"/>
    <lineage>
        <taxon>Eukaryota</taxon>
        <taxon>Metazoa</taxon>
        <taxon>Ecdysozoa</taxon>
        <taxon>Arthropoda</taxon>
        <taxon>Hexapoda</taxon>
        <taxon>Insecta</taxon>
        <taxon>Pterygota</taxon>
        <taxon>Neoptera</taxon>
        <taxon>Paraneoptera</taxon>
        <taxon>Hemiptera</taxon>
        <taxon>Sternorrhyncha</taxon>
        <taxon>Aphidomorpha</taxon>
        <taxon>Aphidoidea</taxon>
        <taxon>Aphididae</taxon>
        <taxon>Macrosiphini</taxon>
        <taxon>Macrosiphum</taxon>
    </lineage>
</organism>
<dbReference type="GO" id="GO:1990404">
    <property type="term" value="F:NAD+-protein mono-ADP-ribosyltransferase activity"/>
    <property type="evidence" value="ECO:0007669"/>
    <property type="project" value="TreeGrafter"/>
</dbReference>
<feature type="compositionally biased region" description="Basic residues" evidence="1">
    <location>
        <begin position="298"/>
        <end position="307"/>
    </location>
</feature>
<keyword evidence="4" id="KW-1185">Reference proteome</keyword>
<dbReference type="EMBL" id="CARXXK010000005">
    <property type="protein sequence ID" value="CAI6368747.1"/>
    <property type="molecule type" value="Genomic_DNA"/>
</dbReference>
<proteinExistence type="predicted"/>
<sequence>MTSSKGSTTSTSKFTDHAAVLLKHHYRNSPFRHYDDAVSPLLDDVNTKGFERVKGLIHKTFPQCDIFKIHRVNAPAMYGMYLLHKEEIRLANGGNDVKEKVLYHVTSESNAVESLISGLDWRRTQRSRFGSGVSFSNDADYCNYYANKSTNKVGMRVIIVSTVLMNDTYRTKSLNKENTLFIPPGTADTTVSPNGHVFVKYYDFESYPLFFVYYRWTPEILNKSKFFIIKTNYTLQRLLQEEQILCEQVADLHIAESSSVQKRRPIAKKKRILQQQRRAAAKAKAEAVSAALLPRRRRKAIRQRQQRNCRAAARAEAEPETAEAQAEAEAEAAEAKAEADAEAEAQTEAEAAALLKCHRQYDIKQRRQRLRRAASKAEAESEAAEAADLLRRQRRYDSKQRRQRLSRAAAKAEVTM</sequence>
<evidence type="ECO:0000313" key="4">
    <source>
        <dbReference type="Proteomes" id="UP001160148"/>
    </source>
</evidence>
<dbReference type="PANTHER" id="PTHR45740">
    <property type="entry name" value="POLY [ADP-RIBOSE] POLYMERASE"/>
    <property type="match status" value="1"/>
</dbReference>